<evidence type="ECO:0000313" key="2">
    <source>
        <dbReference type="Proteomes" id="UP001218488"/>
    </source>
</evidence>
<gene>
    <name evidence="1" type="ORF">P5627_04435</name>
</gene>
<evidence type="ECO:0000313" key="1">
    <source>
        <dbReference type="EMBL" id="WGD98388.1"/>
    </source>
</evidence>
<name>A0AC61YTQ2_BACIA</name>
<organism evidence="1 2">
    <name type="scientific">Bacillus safensis</name>
    <dbReference type="NCBI Taxonomy" id="561879"/>
    <lineage>
        <taxon>Bacteria</taxon>
        <taxon>Bacillati</taxon>
        <taxon>Bacillota</taxon>
        <taxon>Bacilli</taxon>
        <taxon>Bacillales</taxon>
        <taxon>Bacillaceae</taxon>
        <taxon>Bacillus</taxon>
    </lineage>
</organism>
<proteinExistence type="predicted"/>
<dbReference type="EMBL" id="CP121752">
    <property type="protein sequence ID" value="WGD98388.1"/>
    <property type="molecule type" value="Genomic_DNA"/>
</dbReference>
<protein>
    <submittedName>
        <fullName evidence="1">Uncharacterized protein</fullName>
    </submittedName>
</protein>
<dbReference type="Proteomes" id="UP001218488">
    <property type="component" value="Chromosome"/>
</dbReference>
<accession>A0AC61YTQ2</accession>
<reference evidence="1" key="1">
    <citation type="submission" date="2025-02" db="EMBL/GenBank/DDBJ databases">
        <title>Complete genome sequences of 52 Bacillus and Priestia strains isolated from West-African fermentations and 26 reference strains from the DSMZ collection.</title>
        <authorList>
            <person name="Wiedenbein E.S."/>
            <person name="Canoy T.S."/>
            <person name="Hui Y."/>
            <person name="Parkouda C."/>
            <person name="Dawende C."/>
            <person name="Ametefe E."/>
            <person name="Jespersen L."/>
            <person name="Nielsen D.S."/>
        </authorList>
    </citation>
    <scope>NUCLEOTIDE SEQUENCE</scope>
    <source>
        <strain evidence="1">PRO33</strain>
    </source>
</reference>
<sequence length="67" mass="6930">MFVVIIILAFLGTIIASLFTSKDKRASAKRSTHHSSTTSTYTDSYTHHASDASCGSDSGDSGGGGCD</sequence>